<dbReference type="InterPro" id="IPR019734">
    <property type="entry name" value="TPR_rpt"/>
</dbReference>
<dbReference type="InterPro" id="IPR011006">
    <property type="entry name" value="CheY-like_superfamily"/>
</dbReference>
<dbReference type="PANTHER" id="PTHR43228:SF1">
    <property type="entry name" value="TWO-COMPONENT RESPONSE REGULATOR ARR22"/>
    <property type="match status" value="1"/>
</dbReference>
<feature type="repeat" description="TPR" evidence="2">
    <location>
        <begin position="255"/>
        <end position="288"/>
    </location>
</feature>
<dbReference type="SMART" id="SM00028">
    <property type="entry name" value="TPR"/>
    <property type="match status" value="4"/>
</dbReference>
<evidence type="ECO:0000259" key="3">
    <source>
        <dbReference type="PROSITE" id="PS50110"/>
    </source>
</evidence>
<dbReference type="Gene3D" id="3.40.50.2300">
    <property type="match status" value="1"/>
</dbReference>
<evidence type="ECO:0000313" key="4">
    <source>
        <dbReference type="EMBL" id="MCZ2720683.1"/>
    </source>
</evidence>
<protein>
    <submittedName>
        <fullName evidence="4">Response regulator</fullName>
    </submittedName>
</protein>
<sequence>MNDITTPDFTNLNDLTDANQKGQVKSDAKKKILIIEDLAEMRFMLKSLMSSLGFNDIDLEATGQAALKAVMQKHYDIVLSDYNLGGTIDGQQILEVTRKTYALDHSTIFIMITADTAYESVVSVLEYQPDSYLVKPFPPEAFVRRLKRVQEQKKVFEAVNRLRMEEDFEGVELEAKKIMKKNPSYKNICSKIIGESLYSRGLYKEAKVHYLLILQQNKNLAWAYYGIAQCEFKLGAVAAAAKNLEQTITVSRHYLSAYDLLADAYEKLKQPENAQAALQKAIDVSPKALERSTRLGKLSQKVKDWETAELSFARVVRLARDSSYEKAEIYYDHLKSITDCLAHGIDNGKLMDRFKRSLIRLRTIGKQNPTAISNSYRLEVQQLLTRKYPEEAKKAWLMWHRLIVNGKASAISAAQEKTLKKMLGLL</sequence>
<evidence type="ECO:0000313" key="5">
    <source>
        <dbReference type="Proteomes" id="UP001149719"/>
    </source>
</evidence>
<dbReference type="RefSeq" id="WP_269122772.1">
    <property type="nucleotide sequence ID" value="NZ_JAPUBN010000010.1"/>
</dbReference>
<evidence type="ECO:0000256" key="2">
    <source>
        <dbReference type="PROSITE-ProRule" id="PRU00339"/>
    </source>
</evidence>
<keyword evidence="2" id="KW-0802">TPR repeat</keyword>
<keyword evidence="5" id="KW-1185">Reference proteome</keyword>
<dbReference type="SUPFAM" id="SSF48452">
    <property type="entry name" value="TPR-like"/>
    <property type="match status" value="1"/>
</dbReference>
<dbReference type="InterPro" id="IPR052048">
    <property type="entry name" value="ST_Response_Regulator"/>
</dbReference>
<gene>
    <name evidence="4" type="ORF">O1D97_03240</name>
</gene>
<organism evidence="4 5">
    <name type="scientific">Marinomonas phaeophyticola</name>
    <dbReference type="NCBI Taxonomy" id="3004091"/>
    <lineage>
        <taxon>Bacteria</taxon>
        <taxon>Pseudomonadati</taxon>
        <taxon>Pseudomonadota</taxon>
        <taxon>Gammaproteobacteria</taxon>
        <taxon>Oceanospirillales</taxon>
        <taxon>Oceanospirillaceae</taxon>
        <taxon>Marinomonas</taxon>
    </lineage>
</organism>
<dbReference type="Pfam" id="PF13181">
    <property type="entry name" value="TPR_8"/>
    <property type="match status" value="1"/>
</dbReference>
<comment type="caution">
    <text evidence="4">The sequence shown here is derived from an EMBL/GenBank/DDBJ whole genome shotgun (WGS) entry which is preliminary data.</text>
</comment>
<dbReference type="InterPro" id="IPR001789">
    <property type="entry name" value="Sig_transdc_resp-reg_receiver"/>
</dbReference>
<dbReference type="SUPFAM" id="SSF52172">
    <property type="entry name" value="CheY-like"/>
    <property type="match status" value="1"/>
</dbReference>
<proteinExistence type="predicted"/>
<dbReference type="PANTHER" id="PTHR43228">
    <property type="entry name" value="TWO-COMPONENT RESPONSE REGULATOR"/>
    <property type="match status" value="1"/>
</dbReference>
<name>A0ABT4JQL7_9GAMM</name>
<dbReference type="InterPro" id="IPR011990">
    <property type="entry name" value="TPR-like_helical_dom_sf"/>
</dbReference>
<feature type="domain" description="Response regulatory" evidence="3">
    <location>
        <begin position="31"/>
        <end position="150"/>
    </location>
</feature>
<feature type="modified residue" description="4-aspartylphosphate" evidence="1">
    <location>
        <position position="81"/>
    </location>
</feature>
<dbReference type="SMART" id="SM00448">
    <property type="entry name" value="REC"/>
    <property type="match status" value="1"/>
</dbReference>
<dbReference type="Pfam" id="PF00072">
    <property type="entry name" value="Response_reg"/>
    <property type="match status" value="1"/>
</dbReference>
<dbReference type="PROSITE" id="PS50110">
    <property type="entry name" value="RESPONSE_REGULATORY"/>
    <property type="match status" value="1"/>
</dbReference>
<evidence type="ECO:0000256" key="1">
    <source>
        <dbReference type="PROSITE-ProRule" id="PRU00169"/>
    </source>
</evidence>
<dbReference type="EMBL" id="JAPUBN010000010">
    <property type="protein sequence ID" value="MCZ2720683.1"/>
    <property type="molecule type" value="Genomic_DNA"/>
</dbReference>
<dbReference type="Proteomes" id="UP001149719">
    <property type="component" value="Unassembled WGS sequence"/>
</dbReference>
<keyword evidence="1" id="KW-0597">Phosphoprotein</keyword>
<reference evidence="4" key="1">
    <citation type="submission" date="2022-12" db="EMBL/GenBank/DDBJ databases">
        <title>Marinomonas 15G1-11 sp. nov, isolated from marine algae.</title>
        <authorList>
            <person name="Butt M."/>
            <person name="Choi D.G."/>
            <person name="Kim J.M."/>
            <person name="Lee J.K."/>
            <person name="Baek J.H."/>
            <person name="Jeon C.O."/>
        </authorList>
    </citation>
    <scope>NUCLEOTIDE SEQUENCE</scope>
    <source>
        <strain evidence="4">15G1-11</strain>
    </source>
</reference>
<accession>A0ABT4JQL7</accession>
<dbReference type="Gene3D" id="1.25.40.10">
    <property type="entry name" value="Tetratricopeptide repeat domain"/>
    <property type="match status" value="1"/>
</dbReference>
<dbReference type="PROSITE" id="PS50005">
    <property type="entry name" value="TPR"/>
    <property type="match status" value="1"/>
</dbReference>